<proteinExistence type="predicted"/>
<accession>A0A7G5B8N9</accession>
<keyword evidence="2" id="KW-1185">Reference proteome</keyword>
<name>A0A7G5B8N9_9CAUD</name>
<protein>
    <submittedName>
        <fullName evidence="1">Uncharacterized protein</fullName>
    </submittedName>
</protein>
<sequence length="84" mass="9111">MAVIRNKGVVYAGKVGAKMRLRSSAPRKTVRKSAYKCVGGPMDGHTLYLTTPSTVPMNMAGQRGRYVSDVPMGITKPILEWEAA</sequence>
<dbReference type="Proteomes" id="UP000515365">
    <property type="component" value="Segment"/>
</dbReference>
<gene>
    <name evidence="1" type="ORF">B2_00028</name>
</gene>
<reference evidence="1" key="1">
    <citation type="submission" date="2020-07" db="EMBL/GenBank/DDBJ databases">
        <title>Ralstonia phages.</title>
        <authorList>
            <person name="Trotereau A."/>
            <person name="Boyer C."/>
            <person name="Torres-Barcelo C."/>
        </authorList>
    </citation>
    <scope>NUCLEOTIDE SEQUENCE [LARGE SCALE GENOMIC DNA]</scope>
</reference>
<dbReference type="EMBL" id="MT740730">
    <property type="protein sequence ID" value="QMV32662.1"/>
    <property type="molecule type" value="Genomic_DNA"/>
</dbReference>
<organism evidence="1 2">
    <name type="scientific">Ralstonia phage Cimandef</name>
    <dbReference type="NCBI Taxonomy" id="2759720"/>
    <lineage>
        <taxon>Viruses</taxon>
        <taxon>Duplodnaviria</taxon>
        <taxon>Heunggongvirae</taxon>
        <taxon>Uroviricota</taxon>
        <taxon>Caudoviricetes</taxon>
        <taxon>Cimandefvirus</taxon>
        <taxon>Cimandefvirus cimandef</taxon>
    </lineage>
</organism>
<evidence type="ECO:0000313" key="2">
    <source>
        <dbReference type="Proteomes" id="UP000515365"/>
    </source>
</evidence>
<evidence type="ECO:0000313" key="1">
    <source>
        <dbReference type="EMBL" id="QMV32662.1"/>
    </source>
</evidence>